<gene>
    <name evidence="9" type="ORF">LSALG_LOCUS28286</name>
</gene>
<dbReference type="InterPro" id="IPR036961">
    <property type="entry name" value="Kinesin_motor_dom_sf"/>
</dbReference>
<feature type="binding site" evidence="6">
    <location>
        <begin position="77"/>
        <end position="84"/>
    </location>
    <ligand>
        <name>ATP</name>
        <dbReference type="ChEBI" id="CHEBI:30616"/>
    </ligand>
</feature>
<name>A0AA35ZBP1_LACSI</name>
<keyword evidence="7" id="KW-0732">Signal</keyword>
<evidence type="ECO:0000313" key="10">
    <source>
        <dbReference type="Proteomes" id="UP001177003"/>
    </source>
</evidence>
<dbReference type="GO" id="GO:0016020">
    <property type="term" value="C:membrane"/>
    <property type="evidence" value="ECO:0007669"/>
    <property type="project" value="TreeGrafter"/>
</dbReference>
<dbReference type="EMBL" id="OX465082">
    <property type="protein sequence ID" value="CAI9289022.1"/>
    <property type="molecule type" value="Genomic_DNA"/>
</dbReference>
<proteinExistence type="inferred from homology"/>
<dbReference type="GO" id="GO:0000146">
    <property type="term" value="F:microfilament motor activity"/>
    <property type="evidence" value="ECO:0007669"/>
    <property type="project" value="TreeGrafter"/>
</dbReference>
<dbReference type="InterPro" id="IPR027417">
    <property type="entry name" value="P-loop_NTPase"/>
</dbReference>
<dbReference type="SUPFAM" id="SSF52540">
    <property type="entry name" value="P-loop containing nucleoside triphosphate hydrolases"/>
    <property type="match status" value="1"/>
</dbReference>
<evidence type="ECO:0000313" key="9">
    <source>
        <dbReference type="EMBL" id="CAI9289022.1"/>
    </source>
</evidence>
<keyword evidence="2 6" id="KW-0067">ATP-binding</keyword>
<dbReference type="Gene3D" id="3.40.850.10">
    <property type="entry name" value="Kinesin motor domain"/>
    <property type="match status" value="1"/>
</dbReference>
<dbReference type="AlphaFoldDB" id="A0AA35ZBP1"/>
<evidence type="ECO:0000256" key="7">
    <source>
        <dbReference type="SAM" id="SignalP"/>
    </source>
</evidence>
<dbReference type="GO" id="GO:0005524">
    <property type="term" value="F:ATP binding"/>
    <property type="evidence" value="ECO:0007669"/>
    <property type="project" value="UniProtKB-UniRule"/>
</dbReference>
<evidence type="ECO:0000256" key="2">
    <source>
        <dbReference type="ARBA" id="ARBA00022840"/>
    </source>
</evidence>
<dbReference type="GO" id="GO:0051015">
    <property type="term" value="F:actin filament binding"/>
    <property type="evidence" value="ECO:0007669"/>
    <property type="project" value="TreeGrafter"/>
</dbReference>
<dbReference type="InterPro" id="IPR001609">
    <property type="entry name" value="Myosin_head_motor_dom-like"/>
</dbReference>
<evidence type="ECO:0000256" key="5">
    <source>
        <dbReference type="ARBA" id="ARBA00023203"/>
    </source>
</evidence>
<evidence type="ECO:0000256" key="1">
    <source>
        <dbReference type="ARBA" id="ARBA00022741"/>
    </source>
</evidence>
<sequence>MWLLYFFGLDIGLLLQSKAGPVLLAINPFKDVQIYGDDYVTTYRNKIFVNPHVYATADTAYNNMMKYGKTQSIVVGGESGSGKTETSNFALQYLASVVDVYSSFTSKAMSRHFRCLRDGIVSQIKVTKKAMGEKDISSLDAMRGETPRLRVLDQTLRQQRAFQQITMMDSHPWCPQRGLPE</sequence>
<dbReference type="PANTHER" id="PTHR13140">
    <property type="entry name" value="MYOSIN"/>
    <property type="match status" value="1"/>
</dbReference>
<reference evidence="9" key="1">
    <citation type="submission" date="2023-04" db="EMBL/GenBank/DDBJ databases">
        <authorList>
            <person name="Vijverberg K."/>
            <person name="Xiong W."/>
            <person name="Schranz E."/>
        </authorList>
    </citation>
    <scope>NUCLEOTIDE SEQUENCE</scope>
</reference>
<feature type="domain" description="Myosin motor" evidence="8">
    <location>
        <begin position="1"/>
        <end position="181"/>
    </location>
</feature>
<dbReference type="GO" id="GO:0016459">
    <property type="term" value="C:myosin complex"/>
    <property type="evidence" value="ECO:0007669"/>
    <property type="project" value="UniProtKB-KW"/>
</dbReference>
<organism evidence="9 10">
    <name type="scientific">Lactuca saligna</name>
    <name type="common">Willowleaf lettuce</name>
    <dbReference type="NCBI Taxonomy" id="75948"/>
    <lineage>
        <taxon>Eukaryota</taxon>
        <taxon>Viridiplantae</taxon>
        <taxon>Streptophyta</taxon>
        <taxon>Embryophyta</taxon>
        <taxon>Tracheophyta</taxon>
        <taxon>Spermatophyta</taxon>
        <taxon>Magnoliopsida</taxon>
        <taxon>eudicotyledons</taxon>
        <taxon>Gunneridae</taxon>
        <taxon>Pentapetalae</taxon>
        <taxon>asterids</taxon>
        <taxon>campanulids</taxon>
        <taxon>Asterales</taxon>
        <taxon>Asteraceae</taxon>
        <taxon>Cichorioideae</taxon>
        <taxon>Cichorieae</taxon>
        <taxon>Lactucinae</taxon>
        <taxon>Lactuca</taxon>
    </lineage>
</organism>
<dbReference type="GO" id="GO:0007015">
    <property type="term" value="P:actin filament organization"/>
    <property type="evidence" value="ECO:0007669"/>
    <property type="project" value="TreeGrafter"/>
</dbReference>
<comment type="similarity">
    <text evidence="6">Belongs to the TRAFAC class myosin-kinesin ATPase superfamily. Myosin family.</text>
</comment>
<feature type="chain" id="PRO_5041207740" description="Myosin motor domain-containing protein" evidence="7">
    <location>
        <begin position="20"/>
        <end position="181"/>
    </location>
</feature>
<comment type="caution">
    <text evidence="6">Lacks conserved residue(s) required for the propagation of feature annotation.</text>
</comment>
<dbReference type="PROSITE" id="PS51456">
    <property type="entry name" value="MYOSIN_MOTOR"/>
    <property type="match status" value="1"/>
</dbReference>
<dbReference type="GO" id="GO:0005737">
    <property type="term" value="C:cytoplasm"/>
    <property type="evidence" value="ECO:0007669"/>
    <property type="project" value="TreeGrafter"/>
</dbReference>
<dbReference type="PRINTS" id="PR00193">
    <property type="entry name" value="MYOSINHEAVY"/>
</dbReference>
<keyword evidence="1 6" id="KW-0547">Nucleotide-binding</keyword>
<keyword evidence="10" id="KW-1185">Reference proteome</keyword>
<keyword evidence="3 6" id="KW-0518">Myosin</keyword>
<dbReference type="Proteomes" id="UP001177003">
    <property type="component" value="Chromosome 6"/>
</dbReference>
<dbReference type="PANTHER" id="PTHR13140:SF844">
    <property type="entry name" value="MYOSIN ATPASE"/>
    <property type="match status" value="1"/>
</dbReference>
<feature type="signal peptide" evidence="7">
    <location>
        <begin position="1"/>
        <end position="19"/>
    </location>
</feature>
<accession>A0AA35ZBP1</accession>
<keyword evidence="5 6" id="KW-0009">Actin-binding</keyword>
<protein>
    <recommendedName>
        <fullName evidence="8">Myosin motor domain-containing protein</fullName>
    </recommendedName>
</protein>
<dbReference type="Pfam" id="PF00063">
    <property type="entry name" value="Myosin_head"/>
    <property type="match status" value="1"/>
</dbReference>
<evidence type="ECO:0000256" key="4">
    <source>
        <dbReference type="ARBA" id="ARBA00023175"/>
    </source>
</evidence>
<evidence type="ECO:0000256" key="6">
    <source>
        <dbReference type="PROSITE-ProRule" id="PRU00782"/>
    </source>
</evidence>
<evidence type="ECO:0000259" key="8">
    <source>
        <dbReference type="PROSITE" id="PS51456"/>
    </source>
</evidence>
<keyword evidence="4 6" id="KW-0505">Motor protein</keyword>
<evidence type="ECO:0000256" key="3">
    <source>
        <dbReference type="ARBA" id="ARBA00023123"/>
    </source>
</evidence>